<keyword evidence="3" id="KW-0689">Ribosomal protein</keyword>
<evidence type="ECO:0000256" key="4">
    <source>
        <dbReference type="ARBA" id="ARBA00023128"/>
    </source>
</evidence>
<keyword evidence="4" id="KW-0496">Mitochondrion</keyword>
<evidence type="ECO:0000256" key="3">
    <source>
        <dbReference type="ARBA" id="ARBA00022980"/>
    </source>
</evidence>
<feature type="region of interest" description="Disordered" evidence="7">
    <location>
        <begin position="74"/>
        <end position="103"/>
    </location>
</feature>
<evidence type="ECO:0000256" key="7">
    <source>
        <dbReference type="SAM" id="MobiDB-lite"/>
    </source>
</evidence>
<dbReference type="Gene3D" id="3.30.780.10">
    <property type="entry name" value="SUI1-like domain"/>
    <property type="match status" value="1"/>
</dbReference>
<dbReference type="GO" id="GO:0005762">
    <property type="term" value="C:mitochondrial large ribosomal subunit"/>
    <property type="evidence" value="ECO:0007669"/>
    <property type="project" value="TreeGrafter"/>
</dbReference>
<sequence length="219" mass="25003">MAQEVGSSHRSSQHSWTCMIRGLTVAAHQDLSRCIARRHFARRLFRPQPVPAVLKFGEETPTAKPTETRVVPADGHVQRRHRPRHEGKPISGDLDIPVRPRPGGVRPRLRALKAVEIDPNFAPYEDPNTPPPGTPIEDRPLPNWKVMRTQNGNLPVYSVYTRQGTEVTTYVKHFYGEVEVFRRELMNICESPVRVRAGAFQIRGLHTWKVQEYLMSMGM</sequence>
<keyword evidence="5" id="KW-0687">Ribonucleoprotein</keyword>
<dbReference type="GO" id="GO:0003735">
    <property type="term" value="F:structural constituent of ribosome"/>
    <property type="evidence" value="ECO:0007669"/>
    <property type="project" value="InterPro"/>
</dbReference>
<dbReference type="PANTHER" id="PTHR13477">
    <property type="entry name" value="MITOCHONDRIAL 39S RIBOSOMAL PROTEIN L49"/>
    <property type="match status" value="1"/>
</dbReference>
<evidence type="ECO:0000256" key="1">
    <source>
        <dbReference type="ARBA" id="ARBA00004173"/>
    </source>
</evidence>
<dbReference type="Pfam" id="PF05046">
    <property type="entry name" value="Img2"/>
    <property type="match status" value="1"/>
</dbReference>
<dbReference type="PANTHER" id="PTHR13477:SF0">
    <property type="entry name" value="LARGE RIBOSOMAL SUBUNIT PROTEIN ML49"/>
    <property type="match status" value="1"/>
</dbReference>
<name>A0A7S0ZPD5_NOCSC</name>
<evidence type="ECO:0000313" key="8">
    <source>
        <dbReference type="EMBL" id="CAD8828282.1"/>
    </source>
</evidence>
<accession>A0A7S0ZPD5</accession>
<feature type="region of interest" description="Disordered" evidence="7">
    <location>
        <begin position="120"/>
        <end position="140"/>
    </location>
</feature>
<dbReference type="InterPro" id="IPR007740">
    <property type="entry name" value="Ribosomal_mL49"/>
</dbReference>
<organism evidence="8">
    <name type="scientific">Noctiluca scintillans</name>
    <name type="common">Sea sparkle</name>
    <name type="synonym">Red tide dinoflagellate</name>
    <dbReference type="NCBI Taxonomy" id="2966"/>
    <lineage>
        <taxon>Eukaryota</taxon>
        <taxon>Sar</taxon>
        <taxon>Alveolata</taxon>
        <taxon>Dinophyceae</taxon>
        <taxon>Noctilucales</taxon>
        <taxon>Noctilucaceae</taxon>
        <taxon>Noctiluca</taxon>
    </lineage>
</organism>
<proteinExistence type="inferred from homology"/>
<evidence type="ECO:0000256" key="2">
    <source>
        <dbReference type="ARBA" id="ARBA00005677"/>
    </source>
</evidence>
<dbReference type="AlphaFoldDB" id="A0A7S0ZPD5"/>
<comment type="subcellular location">
    <subcellularLocation>
        <location evidence="1">Mitochondrion</location>
    </subcellularLocation>
</comment>
<comment type="similarity">
    <text evidence="2">Belongs to the mitochondrion-specific ribosomal protein mL49 family.</text>
</comment>
<dbReference type="GO" id="GO:0006412">
    <property type="term" value="P:translation"/>
    <property type="evidence" value="ECO:0007669"/>
    <property type="project" value="InterPro"/>
</dbReference>
<protein>
    <recommendedName>
        <fullName evidence="6">Large ribosomal subunit protein mL49</fullName>
    </recommendedName>
</protein>
<reference evidence="8" key="1">
    <citation type="submission" date="2021-01" db="EMBL/GenBank/DDBJ databases">
        <authorList>
            <person name="Corre E."/>
            <person name="Pelletier E."/>
            <person name="Niang G."/>
            <person name="Scheremetjew M."/>
            <person name="Finn R."/>
            <person name="Kale V."/>
            <person name="Holt S."/>
            <person name="Cochrane G."/>
            <person name="Meng A."/>
            <person name="Brown T."/>
            <person name="Cohen L."/>
        </authorList>
    </citation>
    <scope>NUCLEOTIDE SEQUENCE</scope>
</reference>
<gene>
    <name evidence="8" type="ORF">NSCI0253_LOCUS2628</name>
</gene>
<evidence type="ECO:0000256" key="5">
    <source>
        <dbReference type="ARBA" id="ARBA00023274"/>
    </source>
</evidence>
<evidence type="ECO:0000256" key="6">
    <source>
        <dbReference type="ARBA" id="ARBA00035191"/>
    </source>
</evidence>
<dbReference type="EMBL" id="HBFQ01003774">
    <property type="protein sequence ID" value="CAD8828282.1"/>
    <property type="molecule type" value="Transcribed_RNA"/>
</dbReference>